<name>A0AA37HGK9_9HYPH</name>
<reference evidence="1" key="2">
    <citation type="submission" date="2021-08" db="EMBL/GenBank/DDBJ databases">
        <authorList>
            <person name="Tani A."/>
            <person name="Ola A."/>
            <person name="Ogura Y."/>
            <person name="Katsura K."/>
            <person name="Hayashi T."/>
        </authorList>
    </citation>
    <scope>NUCLEOTIDE SEQUENCE</scope>
    <source>
        <strain evidence="1">JCM 32048</strain>
    </source>
</reference>
<evidence type="ECO:0000313" key="2">
    <source>
        <dbReference type="Proteomes" id="UP001055286"/>
    </source>
</evidence>
<sequence length="229" mass="24751">MATLITVLKSGGRYDAAWVARLARGVRRHAPAFRRILCLTDLPLAVAGVERVPLRHDWPAWWAKMEAFRPGLAEGTALLCDLDTVLTGPADALAEPGLAALEDYFHQGRVSSALLRWHGDALAPLYAAFAAEPERWMRPGSCGPVPNAVHGDQVVIDHLLARQDLTPSFFQRRYPALLDFYDPRRDAHGPVVIFIGDAKPDTARGAVHAAWLGAGEGDGATASPSRPGP</sequence>
<accession>A0AA37HGK9</accession>
<protein>
    <recommendedName>
        <fullName evidence="3">Glycosyltransferase</fullName>
    </recommendedName>
</protein>
<evidence type="ECO:0000313" key="1">
    <source>
        <dbReference type="EMBL" id="GJD65402.1"/>
    </source>
</evidence>
<proteinExistence type="predicted"/>
<keyword evidence="2" id="KW-1185">Reference proteome</keyword>
<gene>
    <name evidence="1" type="ORF">MPEAHAMD_5590</name>
</gene>
<organism evidence="1 2">
    <name type="scientific">Methylobacterium frigidaeris</name>
    <dbReference type="NCBI Taxonomy" id="2038277"/>
    <lineage>
        <taxon>Bacteria</taxon>
        <taxon>Pseudomonadati</taxon>
        <taxon>Pseudomonadota</taxon>
        <taxon>Alphaproteobacteria</taxon>
        <taxon>Hyphomicrobiales</taxon>
        <taxon>Methylobacteriaceae</taxon>
        <taxon>Methylobacterium</taxon>
    </lineage>
</organism>
<dbReference type="RefSeq" id="WP_099899231.1">
    <property type="nucleotide sequence ID" value="NZ_BPQJ01000039.1"/>
</dbReference>
<dbReference type="AlphaFoldDB" id="A0AA37HGK9"/>
<dbReference type="EMBL" id="BPQJ01000039">
    <property type="protein sequence ID" value="GJD65402.1"/>
    <property type="molecule type" value="Genomic_DNA"/>
</dbReference>
<reference evidence="1" key="1">
    <citation type="journal article" date="2016" name="Front. Microbiol.">
        <title>Genome Sequence of the Piezophilic, Mesophilic Sulfate-Reducing Bacterium Desulfovibrio indicus J2T.</title>
        <authorList>
            <person name="Cao J."/>
            <person name="Maignien L."/>
            <person name="Shao Z."/>
            <person name="Alain K."/>
            <person name="Jebbar M."/>
        </authorList>
    </citation>
    <scope>NUCLEOTIDE SEQUENCE</scope>
    <source>
        <strain evidence="1">JCM 32048</strain>
    </source>
</reference>
<comment type="caution">
    <text evidence="1">The sequence shown here is derived from an EMBL/GenBank/DDBJ whole genome shotgun (WGS) entry which is preliminary data.</text>
</comment>
<evidence type="ECO:0008006" key="3">
    <source>
        <dbReference type="Google" id="ProtNLM"/>
    </source>
</evidence>
<dbReference type="Proteomes" id="UP001055286">
    <property type="component" value="Unassembled WGS sequence"/>
</dbReference>